<dbReference type="OrthoDB" id="9828132at2"/>
<evidence type="ECO:0000313" key="3">
    <source>
        <dbReference type="Proteomes" id="UP000001231"/>
    </source>
</evidence>
<feature type="compositionally biased region" description="Polar residues" evidence="1">
    <location>
        <begin position="44"/>
        <end position="54"/>
    </location>
</feature>
<dbReference type="KEGG" id="kko:Kkor_0585"/>
<accession>C7R8Z2</accession>
<dbReference type="HOGENOM" id="CLU_836205_0_0_6"/>
<feature type="region of interest" description="Disordered" evidence="1">
    <location>
        <begin position="29"/>
        <end position="55"/>
    </location>
</feature>
<name>C7R8Z2_KANKD</name>
<keyword evidence="3" id="KW-1185">Reference proteome</keyword>
<dbReference type="EMBL" id="CP001707">
    <property type="protein sequence ID" value="ACV26005.1"/>
    <property type="molecule type" value="Genomic_DNA"/>
</dbReference>
<dbReference type="Proteomes" id="UP000001231">
    <property type="component" value="Chromosome"/>
</dbReference>
<evidence type="ECO:0000313" key="2">
    <source>
        <dbReference type="EMBL" id="ACV26005.1"/>
    </source>
</evidence>
<gene>
    <name evidence="2" type="ordered locus">Kkor_0585</name>
</gene>
<dbReference type="InParanoid" id="C7R8Z2"/>
<dbReference type="AlphaFoldDB" id="C7R8Z2"/>
<sequence>MKKILILLVSLLVIGSIIYWMQGSETEQSRKNEETSQEPEQEITQEVASTSDLTVSVEKGTAKKEEPVAEKSQVANIYPAFRDCADKVDQKYPGMDIELYKVTSELYADGEMAAGISPYQTMPTASLKSLAEADDVDALFVLGIETVWLATTGLMINQHSDLPKLSGEERSEIAKSHKLDLELLEQGEEYLFRVATLGKVGGLGEYASLASLGMKRLSEDTDEQKVQELIAKILAYSELAHEVHREDGIMQEIMKSQLKSVQRKAFEPFVERDDFKTFKANVQERADYEFEELFSRWKERREYYGLPTHPKFITDDLVEYSEAMEACHKLLN</sequence>
<dbReference type="STRING" id="523791.Kkor_0585"/>
<reference evidence="2 3" key="1">
    <citation type="journal article" date="2009" name="Stand. Genomic Sci.">
        <title>Complete genome sequence of Kangiella koreensis type strain (SW-125).</title>
        <authorList>
            <person name="Han C."/>
            <person name="Sikorski J."/>
            <person name="Lapidus A."/>
            <person name="Nolan M."/>
            <person name="Glavina Del Rio T."/>
            <person name="Tice H."/>
            <person name="Cheng J.F."/>
            <person name="Lucas S."/>
            <person name="Chen F."/>
            <person name="Copeland A."/>
            <person name="Ivanova N."/>
            <person name="Mavromatis K."/>
            <person name="Ovchinnikova G."/>
            <person name="Pati A."/>
            <person name="Bruce D."/>
            <person name="Goodwin L."/>
            <person name="Pitluck S."/>
            <person name="Chen A."/>
            <person name="Palaniappan K."/>
            <person name="Land M."/>
            <person name="Hauser L."/>
            <person name="Chang Y.J."/>
            <person name="Jeffries C.D."/>
            <person name="Chain P."/>
            <person name="Saunders E."/>
            <person name="Brettin T."/>
            <person name="Goker M."/>
            <person name="Tindall B.J."/>
            <person name="Bristow J."/>
            <person name="Eisen J.A."/>
            <person name="Markowitz V."/>
            <person name="Hugenholtz P."/>
            <person name="Kyrpides N.C."/>
            <person name="Klenk H.P."/>
            <person name="Detter J.C."/>
        </authorList>
    </citation>
    <scope>NUCLEOTIDE SEQUENCE [LARGE SCALE GENOMIC DNA]</scope>
    <source>
        <strain evidence="3">DSM 16069 / KCTC 12182 / SW-125</strain>
    </source>
</reference>
<dbReference type="RefSeq" id="WP_012800519.1">
    <property type="nucleotide sequence ID" value="NC_013166.1"/>
</dbReference>
<organism evidence="2 3">
    <name type="scientific">Kangiella koreensis (strain DSM 16069 / JCM 12317 / KCTC 12182 / SW-125)</name>
    <dbReference type="NCBI Taxonomy" id="523791"/>
    <lineage>
        <taxon>Bacteria</taxon>
        <taxon>Pseudomonadati</taxon>
        <taxon>Pseudomonadota</taxon>
        <taxon>Gammaproteobacteria</taxon>
        <taxon>Kangiellales</taxon>
        <taxon>Kangiellaceae</taxon>
        <taxon>Kangiella</taxon>
    </lineage>
</organism>
<proteinExistence type="predicted"/>
<evidence type="ECO:0000256" key="1">
    <source>
        <dbReference type="SAM" id="MobiDB-lite"/>
    </source>
</evidence>
<protein>
    <submittedName>
        <fullName evidence="2">Uncharacterized protein</fullName>
    </submittedName>
</protein>